<proteinExistence type="inferred from homology"/>
<dbReference type="SUPFAM" id="SSF88659">
    <property type="entry name" value="Sigma3 and sigma4 domains of RNA polymerase sigma factors"/>
    <property type="match status" value="1"/>
</dbReference>
<dbReference type="InterPro" id="IPR039425">
    <property type="entry name" value="RNA_pol_sigma-70-like"/>
</dbReference>
<dbReference type="PANTHER" id="PTHR43133:SF51">
    <property type="entry name" value="RNA POLYMERASE SIGMA FACTOR"/>
    <property type="match status" value="1"/>
</dbReference>
<comment type="similarity">
    <text evidence="1">Belongs to the sigma-70 factor family. ECF subfamily.</text>
</comment>
<evidence type="ECO:0000256" key="4">
    <source>
        <dbReference type="ARBA" id="ARBA00023163"/>
    </source>
</evidence>
<evidence type="ECO:0000313" key="8">
    <source>
        <dbReference type="Proteomes" id="UP001232493"/>
    </source>
</evidence>
<dbReference type="Pfam" id="PF08281">
    <property type="entry name" value="Sigma70_r4_2"/>
    <property type="match status" value="1"/>
</dbReference>
<keyword evidence="4" id="KW-0804">Transcription</keyword>
<name>A0ABY8PPB2_9BACT</name>
<keyword evidence="3" id="KW-0731">Sigma factor</keyword>
<dbReference type="Gene3D" id="1.10.1740.10">
    <property type="match status" value="1"/>
</dbReference>
<dbReference type="Proteomes" id="UP001232493">
    <property type="component" value="Chromosome"/>
</dbReference>
<feature type="domain" description="RNA polymerase sigma-70 region 2" evidence="5">
    <location>
        <begin position="21"/>
        <end position="87"/>
    </location>
</feature>
<reference evidence="7 8" key="1">
    <citation type="submission" date="2021-02" db="EMBL/GenBank/DDBJ databases">
        <title>Characterization of Marinitoga sp. nov. str. BP5-C20A.</title>
        <authorList>
            <person name="Erauso G."/>
            <person name="Postec A."/>
        </authorList>
    </citation>
    <scope>NUCLEOTIDE SEQUENCE [LARGE SCALE GENOMIC DNA]</scope>
    <source>
        <strain evidence="7 8">BP5-C20A</strain>
    </source>
</reference>
<dbReference type="InterPro" id="IPR007627">
    <property type="entry name" value="RNA_pol_sigma70_r2"/>
</dbReference>
<evidence type="ECO:0000259" key="6">
    <source>
        <dbReference type="Pfam" id="PF08281"/>
    </source>
</evidence>
<evidence type="ECO:0000256" key="3">
    <source>
        <dbReference type="ARBA" id="ARBA00023082"/>
    </source>
</evidence>
<dbReference type="InterPro" id="IPR013325">
    <property type="entry name" value="RNA_pol_sigma_r2"/>
</dbReference>
<organism evidence="7 8">
    <name type="scientific">Marinitoga aeolica</name>
    <dbReference type="NCBI Taxonomy" id="2809031"/>
    <lineage>
        <taxon>Bacteria</taxon>
        <taxon>Thermotogati</taxon>
        <taxon>Thermotogota</taxon>
        <taxon>Thermotogae</taxon>
        <taxon>Petrotogales</taxon>
        <taxon>Petrotogaceae</taxon>
        <taxon>Marinitoga</taxon>
    </lineage>
</organism>
<keyword evidence="2" id="KW-0805">Transcription regulation</keyword>
<dbReference type="InterPro" id="IPR036388">
    <property type="entry name" value="WH-like_DNA-bd_sf"/>
</dbReference>
<dbReference type="NCBIfam" id="TIGR02937">
    <property type="entry name" value="sigma70-ECF"/>
    <property type="match status" value="1"/>
</dbReference>
<dbReference type="RefSeq" id="WP_280998146.1">
    <property type="nucleotide sequence ID" value="NZ_CP069362.1"/>
</dbReference>
<dbReference type="CDD" id="cd06171">
    <property type="entry name" value="Sigma70_r4"/>
    <property type="match status" value="1"/>
</dbReference>
<keyword evidence="8" id="KW-1185">Reference proteome</keyword>
<evidence type="ECO:0000256" key="1">
    <source>
        <dbReference type="ARBA" id="ARBA00010641"/>
    </source>
</evidence>
<dbReference type="Gene3D" id="1.10.10.10">
    <property type="entry name" value="Winged helix-like DNA-binding domain superfamily/Winged helix DNA-binding domain"/>
    <property type="match status" value="1"/>
</dbReference>
<dbReference type="Pfam" id="PF04542">
    <property type="entry name" value="Sigma70_r2"/>
    <property type="match status" value="1"/>
</dbReference>
<evidence type="ECO:0000259" key="5">
    <source>
        <dbReference type="Pfam" id="PF04542"/>
    </source>
</evidence>
<dbReference type="EMBL" id="CP069362">
    <property type="protein sequence ID" value="WGS64477.1"/>
    <property type="molecule type" value="Genomic_DNA"/>
</dbReference>
<dbReference type="SUPFAM" id="SSF88946">
    <property type="entry name" value="Sigma2 domain of RNA polymerase sigma factors"/>
    <property type="match status" value="1"/>
</dbReference>
<gene>
    <name evidence="7" type="ORF">JRV97_08855</name>
</gene>
<evidence type="ECO:0000313" key="7">
    <source>
        <dbReference type="EMBL" id="WGS64477.1"/>
    </source>
</evidence>
<dbReference type="InterPro" id="IPR013324">
    <property type="entry name" value="RNA_pol_sigma_r3/r4-like"/>
</dbReference>
<dbReference type="InterPro" id="IPR013249">
    <property type="entry name" value="RNA_pol_sigma70_r4_t2"/>
</dbReference>
<accession>A0ABY8PPB2</accession>
<protein>
    <submittedName>
        <fullName evidence="7">Sigma-70 family RNA polymerase sigma factor</fullName>
    </submittedName>
</protein>
<feature type="domain" description="RNA polymerase sigma factor 70 region 4 type 2" evidence="6">
    <location>
        <begin position="125"/>
        <end position="175"/>
    </location>
</feature>
<dbReference type="PANTHER" id="PTHR43133">
    <property type="entry name" value="RNA POLYMERASE ECF-TYPE SIGMA FACTO"/>
    <property type="match status" value="1"/>
</dbReference>
<evidence type="ECO:0000256" key="2">
    <source>
        <dbReference type="ARBA" id="ARBA00023015"/>
    </source>
</evidence>
<dbReference type="InterPro" id="IPR014284">
    <property type="entry name" value="RNA_pol_sigma-70_dom"/>
</dbReference>
<sequence length="186" mass="21940">MNEKRLVEKLKRKDKEAFEELYNQYAPKIYVTLKKYVDLSEIEDALQEVFFKIFKGIHTFRGDSKLSTWIYQITINVGKDYIRKKKKNVVENIDLTENYTEGIGIQPEADVNVSNEVLDEMEMDKITKIMEKLSEEDRILIKLRDIDGLSYDEIAEKLNKPLGSVKSRLHYARKKFQKLLKEENLA</sequence>